<comment type="caution">
    <text evidence="2">The sequence shown here is derived from an EMBL/GenBank/DDBJ whole genome shotgun (WGS) entry which is preliminary data.</text>
</comment>
<feature type="chain" id="PRO_5041219307" description="AA1-like domain-containing protein" evidence="1">
    <location>
        <begin position="23"/>
        <end position="142"/>
    </location>
</feature>
<accession>A0AA40BQZ4</accession>
<evidence type="ECO:0008006" key="4">
    <source>
        <dbReference type="Google" id="ProtNLM"/>
    </source>
</evidence>
<proteinExistence type="predicted"/>
<organism evidence="2 3">
    <name type="scientific">Schizothecium vesticola</name>
    <dbReference type="NCBI Taxonomy" id="314040"/>
    <lineage>
        <taxon>Eukaryota</taxon>
        <taxon>Fungi</taxon>
        <taxon>Dikarya</taxon>
        <taxon>Ascomycota</taxon>
        <taxon>Pezizomycotina</taxon>
        <taxon>Sordariomycetes</taxon>
        <taxon>Sordariomycetidae</taxon>
        <taxon>Sordariales</taxon>
        <taxon>Schizotheciaceae</taxon>
        <taxon>Schizothecium</taxon>
    </lineage>
</organism>
<protein>
    <recommendedName>
        <fullName evidence="4">AA1-like domain-containing protein</fullName>
    </recommendedName>
</protein>
<reference evidence="2" key="1">
    <citation type="submission" date="2023-06" db="EMBL/GenBank/DDBJ databases">
        <title>Genome-scale phylogeny and comparative genomics of the fungal order Sordariales.</title>
        <authorList>
            <consortium name="Lawrence Berkeley National Laboratory"/>
            <person name="Hensen N."/>
            <person name="Bonometti L."/>
            <person name="Westerberg I."/>
            <person name="Brannstrom I.O."/>
            <person name="Guillou S."/>
            <person name="Cros-Aarteil S."/>
            <person name="Calhoun S."/>
            <person name="Haridas S."/>
            <person name="Kuo A."/>
            <person name="Mondo S."/>
            <person name="Pangilinan J."/>
            <person name="Riley R."/>
            <person name="LaButti K."/>
            <person name="Andreopoulos B."/>
            <person name="Lipzen A."/>
            <person name="Chen C."/>
            <person name="Yanf M."/>
            <person name="Daum C."/>
            <person name="Ng V."/>
            <person name="Clum A."/>
            <person name="Steindorff A."/>
            <person name="Ohm R."/>
            <person name="Martin F."/>
            <person name="Silar P."/>
            <person name="Natvig D."/>
            <person name="Lalanne C."/>
            <person name="Gautier V."/>
            <person name="Ament-velasquez S.L."/>
            <person name="Kruys A."/>
            <person name="Hutchinson M.I."/>
            <person name="Powell A.J."/>
            <person name="Barry K."/>
            <person name="Miller A.N."/>
            <person name="Grigoriev I.V."/>
            <person name="Debuchy R."/>
            <person name="Gladieux P."/>
            <person name="Thoren M.H."/>
            <person name="Johannesson H."/>
        </authorList>
    </citation>
    <scope>NUCLEOTIDE SEQUENCE</scope>
    <source>
        <strain evidence="2">SMH3187-1</strain>
    </source>
</reference>
<sequence>MARLTFGALLSAFLLSGLQVVAQTTACSPPTWTLDNVKINFNTPSRANFTLSNAATGTSDVISCNLQFATFCELQGTTSEKDLYLHLQVKNEDVWVNVTSSYTCDGKTGRVGGVGEAVGQCALDKYDCAPEKIVVKGAWSDW</sequence>
<feature type="signal peptide" evidence="1">
    <location>
        <begin position="1"/>
        <end position="22"/>
    </location>
</feature>
<keyword evidence="1" id="KW-0732">Signal</keyword>
<evidence type="ECO:0000313" key="2">
    <source>
        <dbReference type="EMBL" id="KAK0738701.1"/>
    </source>
</evidence>
<evidence type="ECO:0000313" key="3">
    <source>
        <dbReference type="Proteomes" id="UP001172155"/>
    </source>
</evidence>
<evidence type="ECO:0000256" key="1">
    <source>
        <dbReference type="SAM" id="SignalP"/>
    </source>
</evidence>
<keyword evidence="3" id="KW-1185">Reference proteome</keyword>
<dbReference type="EMBL" id="JAUKUD010000007">
    <property type="protein sequence ID" value="KAK0738701.1"/>
    <property type="molecule type" value="Genomic_DNA"/>
</dbReference>
<name>A0AA40BQZ4_9PEZI</name>
<gene>
    <name evidence="2" type="ORF">B0T18DRAFT_394940</name>
</gene>
<dbReference type="Proteomes" id="UP001172155">
    <property type="component" value="Unassembled WGS sequence"/>
</dbReference>
<dbReference type="AlphaFoldDB" id="A0AA40BQZ4"/>